<feature type="region of interest" description="Disordered" evidence="1">
    <location>
        <begin position="85"/>
        <end position="114"/>
    </location>
</feature>
<keyword evidence="3" id="KW-1185">Reference proteome</keyword>
<organism evidence="2 3">
    <name type="scientific">Fusarium kuroshium</name>
    <dbReference type="NCBI Taxonomy" id="2010991"/>
    <lineage>
        <taxon>Eukaryota</taxon>
        <taxon>Fungi</taxon>
        <taxon>Dikarya</taxon>
        <taxon>Ascomycota</taxon>
        <taxon>Pezizomycotina</taxon>
        <taxon>Sordariomycetes</taxon>
        <taxon>Hypocreomycetidae</taxon>
        <taxon>Hypocreales</taxon>
        <taxon>Nectriaceae</taxon>
        <taxon>Fusarium</taxon>
        <taxon>Fusarium solani species complex</taxon>
    </lineage>
</organism>
<comment type="caution">
    <text evidence="2">The sequence shown here is derived from an EMBL/GenBank/DDBJ whole genome shotgun (WGS) entry which is preliminary data.</text>
</comment>
<feature type="region of interest" description="Disordered" evidence="1">
    <location>
        <begin position="166"/>
        <end position="316"/>
    </location>
</feature>
<feature type="compositionally biased region" description="Basic and acidic residues" evidence="1">
    <location>
        <begin position="99"/>
        <end position="114"/>
    </location>
</feature>
<sequence length="473" mass="52971">MGLPLFIAPVESDLPPKASDKSRATSPSRAARYQRYARPQEYRERRAALRRQMNIRDRERGERDFMARWRPSPLRESHLVSRIGPDVDAVTGPNVTEPMRFREGPESRPEDRRRNTLEEQLTSLFRDNWPPAGTTNEQPDDQVDLGWWTFETLPRYNRTRVVGPVSFQQEEDGPLRRPPPPVQQPPMTTRSSSAEQERRRRRADIRNRAMARLEMTERRRNATSQPNRGLDGLGDRDRSLSPEVWDTLLTTLTPDPQPPSAGSSFASTVASQSAGASTSTPLTAPDPPNDTSADQACESGCEGSDTESPDYEHPDFALIRRRRDALRRVRVRVPDYNLDGPVDGPISRGSGAVNSDYSAARRRRSPYGPLPSGEDATGNTAELDGPLPLANQRPRHGWVGQLSVGNSDDEQVLERWGVTREGSTTSGNNTTVGDDDWVGMQRIVRSLARREDIPDEWWAEAGLSRNLPGDGPE</sequence>
<feature type="compositionally biased region" description="Low complexity" evidence="1">
    <location>
        <begin position="26"/>
        <end position="37"/>
    </location>
</feature>
<name>A0A3M2SQ14_9HYPO</name>
<feature type="region of interest" description="Disordered" evidence="1">
    <location>
        <begin position="1"/>
        <end position="45"/>
    </location>
</feature>
<feature type="compositionally biased region" description="Polar residues" evidence="1">
    <location>
        <begin position="260"/>
        <end position="282"/>
    </location>
</feature>
<dbReference type="EMBL" id="NKUJ01000010">
    <property type="protein sequence ID" value="RMJ19242.1"/>
    <property type="molecule type" value="Genomic_DNA"/>
</dbReference>
<evidence type="ECO:0000313" key="3">
    <source>
        <dbReference type="Proteomes" id="UP000277212"/>
    </source>
</evidence>
<reference evidence="2 3" key="1">
    <citation type="submission" date="2017-06" db="EMBL/GenBank/DDBJ databases">
        <title>Comparative genomic analysis of Ambrosia Fusariam Clade fungi.</title>
        <authorList>
            <person name="Stajich J.E."/>
            <person name="Carrillo J."/>
            <person name="Kijimoto T."/>
            <person name="Eskalen A."/>
            <person name="O'Donnell K."/>
            <person name="Kasson M."/>
        </authorList>
    </citation>
    <scope>NUCLEOTIDE SEQUENCE [LARGE SCALE GENOMIC DNA]</scope>
    <source>
        <strain evidence="2">UCR3666</strain>
    </source>
</reference>
<gene>
    <name evidence="2" type="ORF">CDV36_001051</name>
</gene>
<proteinExistence type="predicted"/>
<dbReference type="AlphaFoldDB" id="A0A3M2SQ14"/>
<evidence type="ECO:0000256" key="1">
    <source>
        <dbReference type="SAM" id="MobiDB-lite"/>
    </source>
</evidence>
<dbReference type="OrthoDB" id="3946700at2759"/>
<dbReference type="Proteomes" id="UP000277212">
    <property type="component" value="Unassembled WGS sequence"/>
</dbReference>
<protein>
    <submittedName>
        <fullName evidence="2">Uncharacterized protein</fullName>
    </submittedName>
</protein>
<evidence type="ECO:0000313" key="2">
    <source>
        <dbReference type="EMBL" id="RMJ19242.1"/>
    </source>
</evidence>
<feature type="region of interest" description="Disordered" evidence="1">
    <location>
        <begin position="123"/>
        <end position="142"/>
    </location>
</feature>
<feature type="region of interest" description="Disordered" evidence="1">
    <location>
        <begin position="335"/>
        <end position="391"/>
    </location>
</feature>
<accession>A0A3M2SQ14</accession>